<reference evidence="4" key="1">
    <citation type="journal article" date="2014" name="Int. J. Syst. Evol. Microbiol.">
        <title>Complete genome sequence of Corynebacterium casei LMG S-19264T (=DSM 44701T), isolated from a smear-ripened cheese.</title>
        <authorList>
            <consortium name="US DOE Joint Genome Institute (JGI-PGF)"/>
            <person name="Walter F."/>
            <person name="Albersmeier A."/>
            <person name="Kalinowski J."/>
            <person name="Ruckert C."/>
        </authorList>
    </citation>
    <scope>NUCLEOTIDE SEQUENCE</scope>
    <source>
        <strain evidence="4">CGMCC 1.12187</strain>
    </source>
</reference>
<evidence type="ECO:0000313" key="5">
    <source>
        <dbReference type="Proteomes" id="UP000638848"/>
    </source>
</evidence>
<feature type="region of interest" description="Disordered" evidence="1">
    <location>
        <begin position="1"/>
        <end position="20"/>
    </location>
</feature>
<comment type="caution">
    <text evidence="4">The sequence shown here is derived from an EMBL/GenBank/DDBJ whole genome shotgun (WGS) entry which is preliminary data.</text>
</comment>
<sequence length="613" mass="66100">MADRDGSRAPREPAPIADHGLIGGTRTAVLVTGDGTIDWCCLPGFDGTPVFGALLGGPGAGRFRMGPLDPAAPVARRYRENTATLETTWATGGGRLVLAEAMVAEVAGRLLPATVLVRRLSAEDAPVTAVVDFDPRWGEHHRRPRTRRGPGLVCDFGRLALSLGSDPPLEITPARPATITVEPGRPVTVVLAAAYGEPLIHVVPSTAWDLVSADEARWQEWAGAVHRDLPFRPAVVRSLLTLRLLTYSPSGAPVAAPTTSLPEDPGGVRNWDYRYTWPRDASIGVATFLGTGRPAEAERFLGWLLHASRLDRPRLPALLTLMGCRVPTERTLDGWPGYAASHPVRVGNAAAGQHQLDGYGWVLDAAWAYVRAGHRLNSETWRAMRGFTDQVARQWQDPDAGIWEIRGDAAHHVHSKLMGWLALDRALRIGEGHRLGEAQRRRWLTAREELAAEVRDRGFDPVRHSYTRTYGSDDLDAALLLLPGLGFEADGSSRARGTVDAVRAELSAGGPLLYRYPPGRDGLPGGEGAFLPCSFWLVEALARTGRRGEALELFEELLGLATPLGLYGEELDPATGAHLGNFPQALTHSALVQAALALRDTAPGTPGRPQRTG</sequence>
<keyword evidence="5" id="KW-1185">Reference proteome</keyword>
<dbReference type="PANTHER" id="PTHR31616">
    <property type="entry name" value="TREHALASE"/>
    <property type="match status" value="1"/>
</dbReference>
<feature type="domain" description="Trehalase-like N-terminal" evidence="3">
    <location>
        <begin position="12"/>
        <end position="136"/>
    </location>
</feature>
<dbReference type="Pfam" id="PF00723">
    <property type="entry name" value="Glyco_hydro_15"/>
    <property type="match status" value="1"/>
</dbReference>
<dbReference type="InterPro" id="IPR012341">
    <property type="entry name" value="6hp_glycosidase-like_sf"/>
</dbReference>
<dbReference type="RefSeq" id="WP_188535550.1">
    <property type="nucleotide sequence ID" value="NZ_BMEQ01000005.1"/>
</dbReference>
<accession>A0A917GNJ6</accession>
<dbReference type="PANTHER" id="PTHR31616:SF0">
    <property type="entry name" value="GLUCAN 1,4-ALPHA-GLUCOSIDASE"/>
    <property type="match status" value="1"/>
</dbReference>
<dbReference type="Proteomes" id="UP000638848">
    <property type="component" value="Unassembled WGS sequence"/>
</dbReference>
<reference evidence="4" key="2">
    <citation type="submission" date="2020-09" db="EMBL/GenBank/DDBJ databases">
        <authorList>
            <person name="Sun Q."/>
            <person name="Zhou Y."/>
        </authorList>
    </citation>
    <scope>NUCLEOTIDE SEQUENCE</scope>
    <source>
        <strain evidence="4">CGMCC 1.12187</strain>
    </source>
</reference>
<dbReference type="SUPFAM" id="SSF48208">
    <property type="entry name" value="Six-hairpin glycosidases"/>
    <property type="match status" value="1"/>
</dbReference>
<name>A0A917GNJ6_9MICC</name>
<dbReference type="GO" id="GO:0005975">
    <property type="term" value="P:carbohydrate metabolic process"/>
    <property type="evidence" value="ECO:0007669"/>
    <property type="project" value="InterPro"/>
</dbReference>
<dbReference type="InterPro" id="IPR011613">
    <property type="entry name" value="GH15-like"/>
</dbReference>
<dbReference type="EMBL" id="BMEQ01000005">
    <property type="protein sequence ID" value="GGG52244.1"/>
    <property type="molecule type" value="Genomic_DNA"/>
</dbReference>
<dbReference type="Gene3D" id="1.50.10.10">
    <property type="match status" value="1"/>
</dbReference>
<evidence type="ECO:0000313" key="4">
    <source>
        <dbReference type="EMBL" id="GGG52244.1"/>
    </source>
</evidence>
<dbReference type="GO" id="GO:0004553">
    <property type="term" value="F:hydrolase activity, hydrolyzing O-glycosyl compounds"/>
    <property type="evidence" value="ECO:0007669"/>
    <property type="project" value="UniProtKB-ARBA"/>
</dbReference>
<dbReference type="InterPro" id="IPR008928">
    <property type="entry name" value="6-hairpin_glycosidase_sf"/>
</dbReference>
<protein>
    <submittedName>
        <fullName evidence="4">Glucoamylase</fullName>
    </submittedName>
</protein>
<evidence type="ECO:0000259" key="3">
    <source>
        <dbReference type="Pfam" id="PF19291"/>
    </source>
</evidence>
<organism evidence="4 5">
    <name type="scientific">Kocuria dechangensis</name>
    <dbReference type="NCBI Taxonomy" id="1176249"/>
    <lineage>
        <taxon>Bacteria</taxon>
        <taxon>Bacillati</taxon>
        <taxon>Actinomycetota</taxon>
        <taxon>Actinomycetes</taxon>
        <taxon>Micrococcales</taxon>
        <taxon>Micrococcaceae</taxon>
        <taxon>Kocuria</taxon>
    </lineage>
</organism>
<evidence type="ECO:0000259" key="2">
    <source>
        <dbReference type="Pfam" id="PF00723"/>
    </source>
</evidence>
<evidence type="ECO:0000256" key="1">
    <source>
        <dbReference type="SAM" id="MobiDB-lite"/>
    </source>
</evidence>
<proteinExistence type="predicted"/>
<dbReference type="AlphaFoldDB" id="A0A917GNJ6"/>
<dbReference type="InterPro" id="IPR045582">
    <property type="entry name" value="Trehalase-like_N"/>
</dbReference>
<feature type="compositionally biased region" description="Basic and acidic residues" evidence="1">
    <location>
        <begin position="1"/>
        <end position="11"/>
    </location>
</feature>
<dbReference type="Pfam" id="PF19291">
    <property type="entry name" value="TREH_N"/>
    <property type="match status" value="1"/>
</dbReference>
<gene>
    <name evidence="4" type="ORF">GCM10011374_13740</name>
</gene>
<feature type="domain" description="GH15-like" evidence="2">
    <location>
        <begin position="233"/>
        <end position="595"/>
    </location>
</feature>